<sequence>MASVGDIITIVHQVSRLRKRFRKGPEQYKEIRRTLSDLEAVVDTVWSLFLEGAKAGAGGDKGANMQSVRGKEKPGRPATAGSGNAGGYAEVGRKAIERLGRGYRSDQTVDYGSSAGRITEVDSDEEEESDKDDEDDETEDEDDNADTGPFNPDGAIGTSITYHINQCRMLLAEFEKKAQSWEDAANPHQSTTAGSGFARSFFKTYNASSKAVVASFTFSITDMKKFLDKVKANIDALKIYVDLGTARFHKRLEGKVDEIHRVVVKTAATQTEMFTVVHEIKNMTMGIQYMVSNSPHGPVETIRIMGAMGTMDDVPLMIGRSKDILSQALTHRLKNSQLGQLLGFSSVHIRPFIETQYFWECAKCGIDGPPLRSIFTQLLQPEDEVYYSYYLYPDVILVLEQAGHVEEAQKWKTISSHCIKYYMFWRFEITWTSSNTVKVGAVSAIRFHEPRRETLRLSYKRGDPVFSFLLAQLKTDTHGRHFVLKVINHPSHSNGQRNYKALYNIDFNDSNRVDATPLISFRSGPGRYPDRMNPQRPRYCANCGLPLIYFNSGWMPYSETRLEVTPEQKASLYYHHCH</sequence>
<evidence type="ECO:0000313" key="3">
    <source>
        <dbReference type="Proteomes" id="UP000275078"/>
    </source>
</evidence>
<gene>
    <name evidence="2" type="ORF">BJ508DRAFT_172631</name>
</gene>
<feature type="compositionally biased region" description="Acidic residues" evidence="1">
    <location>
        <begin position="121"/>
        <end position="145"/>
    </location>
</feature>
<protein>
    <submittedName>
        <fullName evidence="2">Uncharacterized protein</fullName>
    </submittedName>
</protein>
<dbReference type="EMBL" id="ML119729">
    <property type="protein sequence ID" value="RPA77277.1"/>
    <property type="molecule type" value="Genomic_DNA"/>
</dbReference>
<reference evidence="2 3" key="1">
    <citation type="journal article" date="2018" name="Nat. Ecol. Evol.">
        <title>Pezizomycetes genomes reveal the molecular basis of ectomycorrhizal truffle lifestyle.</title>
        <authorList>
            <person name="Murat C."/>
            <person name="Payen T."/>
            <person name="Noel B."/>
            <person name="Kuo A."/>
            <person name="Morin E."/>
            <person name="Chen J."/>
            <person name="Kohler A."/>
            <person name="Krizsan K."/>
            <person name="Balestrini R."/>
            <person name="Da Silva C."/>
            <person name="Montanini B."/>
            <person name="Hainaut M."/>
            <person name="Levati E."/>
            <person name="Barry K.W."/>
            <person name="Belfiori B."/>
            <person name="Cichocki N."/>
            <person name="Clum A."/>
            <person name="Dockter R.B."/>
            <person name="Fauchery L."/>
            <person name="Guy J."/>
            <person name="Iotti M."/>
            <person name="Le Tacon F."/>
            <person name="Lindquist E.A."/>
            <person name="Lipzen A."/>
            <person name="Malagnac F."/>
            <person name="Mello A."/>
            <person name="Molinier V."/>
            <person name="Miyauchi S."/>
            <person name="Poulain J."/>
            <person name="Riccioni C."/>
            <person name="Rubini A."/>
            <person name="Sitrit Y."/>
            <person name="Splivallo R."/>
            <person name="Traeger S."/>
            <person name="Wang M."/>
            <person name="Zifcakova L."/>
            <person name="Wipf D."/>
            <person name="Zambonelli A."/>
            <person name="Paolocci F."/>
            <person name="Nowrousian M."/>
            <person name="Ottonello S."/>
            <person name="Baldrian P."/>
            <person name="Spatafora J.W."/>
            <person name="Henrissat B."/>
            <person name="Nagy L.G."/>
            <person name="Aury J.M."/>
            <person name="Wincker P."/>
            <person name="Grigoriev I.V."/>
            <person name="Bonfante P."/>
            <person name="Martin F.M."/>
        </authorList>
    </citation>
    <scope>NUCLEOTIDE SEQUENCE [LARGE SCALE GENOMIC DNA]</scope>
    <source>
        <strain evidence="2 3">RN42</strain>
    </source>
</reference>
<proteinExistence type="predicted"/>
<dbReference type="AlphaFoldDB" id="A0A3N4HVK5"/>
<keyword evidence="3" id="KW-1185">Reference proteome</keyword>
<feature type="region of interest" description="Disordered" evidence="1">
    <location>
        <begin position="56"/>
        <end position="87"/>
    </location>
</feature>
<evidence type="ECO:0000313" key="2">
    <source>
        <dbReference type="EMBL" id="RPA77277.1"/>
    </source>
</evidence>
<accession>A0A3N4HVK5</accession>
<feature type="region of interest" description="Disordered" evidence="1">
    <location>
        <begin position="103"/>
        <end position="156"/>
    </location>
</feature>
<name>A0A3N4HVK5_ASCIM</name>
<organism evidence="2 3">
    <name type="scientific">Ascobolus immersus RN42</name>
    <dbReference type="NCBI Taxonomy" id="1160509"/>
    <lineage>
        <taxon>Eukaryota</taxon>
        <taxon>Fungi</taxon>
        <taxon>Dikarya</taxon>
        <taxon>Ascomycota</taxon>
        <taxon>Pezizomycotina</taxon>
        <taxon>Pezizomycetes</taxon>
        <taxon>Pezizales</taxon>
        <taxon>Ascobolaceae</taxon>
        <taxon>Ascobolus</taxon>
    </lineage>
</organism>
<dbReference type="Proteomes" id="UP000275078">
    <property type="component" value="Unassembled WGS sequence"/>
</dbReference>
<evidence type="ECO:0000256" key="1">
    <source>
        <dbReference type="SAM" id="MobiDB-lite"/>
    </source>
</evidence>